<feature type="compositionally biased region" description="Basic and acidic residues" evidence="1">
    <location>
        <begin position="380"/>
        <end position="397"/>
    </location>
</feature>
<evidence type="ECO:0000313" key="2">
    <source>
        <dbReference type="EMBL" id="CAI9756765.1"/>
    </source>
</evidence>
<dbReference type="PANTHER" id="PTHR35767">
    <property type="entry name" value="HAPLESS PROTEIN"/>
    <property type="match status" value="1"/>
</dbReference>
<sequence>MLSIENPPPDPQCPCEISQLKSCNSHERASDNKQQLEVDLSKFSIRDYVLNTRSKDIQTNWPFSQKKLQLCLKHGVTNLLPPFQSLDYARNSSIEKCDVGSITSDRESISNSDVKLSCSSDHPVSVSYTNIGHGHKLNVDCGDINPTESQEDKEFPSTITSHSYSEREKIPKVQSPCLEAETKNFPGSLTEKPVSVVPSSNKSESTIKETVKKCRLIVKLSNVADPRLQEVGGANTSVVSETMASKVCPVCKTFSSSSNTTLNAHIDQCLSGESTIKCTENHAVIKHRIKPRKTRLMVDVYATAKHFTLEDLDRRNGTNWASNLGFPAPNIGMSVEEKKDIATPADVEDINEEAAVYIDSNGTKLRILSKFNDLQSNSNAKDDCRPRKLEKRDKESKFSLSKKKNLIRKHKLMKCTPHGQNSCFLRHDHCHKIDDSEQRNVPPEESCEKEECLTQPLKACDQTKLNNFGITRQWVGSKRTGLLKKINLEGENQHSDKGVTKDLQVKSRQSSQTDPFLKRTSSLSSAVLSDQNPQLPPESSRRLENLSLFSHDGCKDPSSRKRAGFSLSDSQSCHNRKKKHLMLSKCSEKQLRKNIPSRSDKRMELSPTKNSHSSFISSRSSQHHAYSSGGKKFSSLRNISVDHAFSSRGKKLSSLRKNESIVSQASIPDRSKKSLIRKCLDRKKPHMHYMSGSDEEALASQSTIFRQHHLVEDLCENSTQLETTDKLFVDKTRVLKIRKKRGAFMICREEETKALKSSQHSPEFDSRRAGMKIDSFASDSVPSFISNDMELSGKEVENSDDIVCESIPDMADEGTFLVFSKSLDSAFPVLAETSDVQGLSQQYLEANKEPFPVKAVLGGEEMFCRDEVGKHIITHNVHMVAELDTYEEPRNYFVDVDPIPIPGPPGSFLPSPGRMGSDDLHGNSSLTTCRVQSSEDEHELIDMDSSESPVSAMSAMSNSIAARSYSVSLEKLSLEPDHGVQPETRSSFSQASLDPVVESSSPFEPAVSAEGKLNLDQSRTDLMFAESSPFRFKNSQPCCCSRKEGALSGSALNNQGSQLLQRRSMSSLALPAIEKQMGNFAKRKFESFSSRSEIVSRSKSSSEPEELVAKSPIGHRPMQFSINSEVKSPNRDHNESATPISTPILRLMGKNLVVNKDKDVSAETNPAPSSIMNDHAQPLSWVDSSVTLGKIHNEDHSLHHMISQVPVTSDHLQNSRMQTLHFDVSSSNGSVNHSNHKTQLLFPRPSMPMLSNKNYGWSFPSSMGCHEYMGGCNLTPEQLGSRIRVGTTPITDDIEKVRASSATHLRSAVPCGRATTEIIVIDDTPESKSGSVIKATCDEGNMKVGGSTVGISASMRDSRHPNPLYHYLPQGYSICRGSPIVQNANFQVPPSKGANASPDKWNGTPGDSSVLHSNSITASSTSNDHLRSMLYSSPHFS</sequence>
<feature type="compositionally biased region" description="Low complexity" evidence="1">
    <location>
        <begin position="611"/>
        <end position="628"/>
    </location>
</feature>
<gene>
    <name evidence="2" type="ORF">FPE_LOCUS4195</name>
</gene>
<accession>A0AAD1YVJ2</accession>
<dbReference type="EMBL" id="OU503037">
    <property type="protein sequence ID" value="CAI9756765.1"/>
    <property type="molecule type" value="Genomic_DNA"/>
</dbReference>
<feature type="region of interest" description="Disordered" evidence="1">
    <location>
        <begin position="591"/>
        <end position="632"/>
    </location>
</feature>
<evidence type="ECO:0000313" key="3">
    <source>
        <dbReference type="Proteomes" id="UP000834106"/>
    </source>
</evidence>
<feature type="region of interest" description="Disordered" evidence="1">
    <location>
        <begin position="147"/>
        <end position="166"/>
    </location>
</feature>
<name>A0AAD1YVJ2_9LAMI</name>
<dbReference type="Proteomes" id="UP000834106">
    <property type="component" value="Chromosome 2"/>
</dbReference>
<feature type="compositionally biased region" description="Basic and acidic residues" evidence="1">
    <location>
        <begin position="493"/>
        <end position="505"/>
    </location>
</feature>
<feature type="region of interest" description="Disordered" evidence="1">
    <location>
        <begin position="493"/>
        <end position="571"/>
    </location>
</feature>
<feature type="region of interest" description="Disordered" evidence="1">
    <location>
        <begin position="1385"/>
        <end position="1421"/>
    </location>
</feature>
<keyword evidence="3" id="KW-1185">Reference proteome</keyword>
<feature type="compositionally biased region" description="Polar residues" evidence="1">
    <location>
        <begin position="1405"/>
        <end position="1421"/>
    </location>
</feature>
<feature type="compositionally biased region" description="Polar residues" evidence="1">
    <location>
        <begin position="506"/>
        <end position="533"/>
    </location>
</feature>
<dbReference type="Gene3D" id="3.30.160.60">
    <property type="entry name" value="Classic Zinc Finger"/>
    <property type="match status" value="1"/>
</dbReference>
<feature type="region of interest" description="Disordered" evidence="1">
    <location>
        <begin position="377"/>
        <end position="400"/>
    </location>
</feature>
<reference evidence="2" key="1">
    <citation type="submission" date="2023-05" db="EMBL/GenBank/DDBJ databases">
        <authorList>
            <person name="Huff M."/>
        </authorList>
    </citation>
    <scope>NUCLEOTIDE SEQUENCE</scope>
</reference>
<organism evidence="2 3">
    <name type="scientific">Fraxinus pennsylvanica</name>
    <dbReference type="NCBI Taxonomy" id="56036"/>
    <lineage>
        <taxon>Eukaryota</taxon>
        <taxon>Viridiplantae</taxon>
        <taxon>Streptophyta</taxon>
        <taxon>Embryophyta</taxon>
        <taxon>Tracheophyta</taxon>
        <taxon>Spermatophyta</taxon>
        <taxon>Magnoliopsida</taxon>
        <taxon>eudicotyledons</taxon>
        <taxon>Gunneridae</taxon>
        <taxon>Pentapetalae</taxon>
        <taxon>asterids</taxon>
        <taxon>lamiids</taxon>
        <taxon>Lamiales</taxon>
        <taxon>Oleaceae</taxon>
        <taxon>Oleeae</taxon>
        <taxon>Fraxinus</taxon>
    </lineage>
</organism>
<evidence type="ECO:0000256" key="1">
    <source>
        <dbReference type="SAM" id="MobiDB-lite"/>
    </source>
</evidence>
<proteinExistence type="predicted"/>
<protein>
    <submittedName>
        <fullName evidence="2">Uncharacterized protein</fullName>
    </submittedName>
</protein>
<dbReference type="PANTHER" id="PTHR35767:SF1">
    <property type="entry name" value="HAPLESS PROTEIN"/>
    <property type="match status" value="1"/>
</dbReference>